<dbReference type="EMBL" id="JBJKBG010000001">
    <property type="protein sequence ID" value="KAL3755196.1"/>
    <property type="molecule type" value="Genomic_DNA"/>
</dbReference>
<evidence type="ECO:0000313" key="12">
    <source>
        <dbReference type="EMBL" id="KAL3755196.1"/>
    </source>
</evidence>
<evidence type="ECO:0000256" key="9">
    <source>
        <dbReference type="PROSITE-ProRule" id="PRU10141"/>
    </source>
</evidence>
<dbReference type="EC" id="2.7.11.1" evidence="1"/>
<dbReference type="Gene3D" id="1.10.510.10">
    <property type="entry name" value="Transferase(Phosphotransferase) domain 1"/>
    <property type="match status" value="1"/>
</dbReference>
<dbReference type="PANTHER" id="PTHR47989:SF62">
    <property type="entry name" value="OS05G0423500 PROTEIN"/>
    <property type="match status" value="1"/>
</dbReference>
<keyword evidence="3" id="KW-0808">Transferase</keyword>
<evidence type="ECO:0000313" key="13">
    <source>
        <dbReference type="Proteomes" id="UP001634007"/>
    </source>
</evidence>
<dbReference type="SMART" id="SM00220">
    <property type="entry name" value="S_TKc"/>
    <property type="match status" value="1"/>
</dbReference>
<keyword evidence="6 9" id="KW-0067">ATP-binding</keyword>
<feature type="binding site" evidence="9">
    <location>
        <position position="125"/>
    </location>
    <ligand>
        <name>ATP</name>
        <dbReference type="ChEBI" id="CHEBI:30616"/>
    </ligand>
</feature>
<dbReference type="InterPro" id="IPR011009">
    <property type="entry name" value="Kinase-like_dom_sf"/>
</dbReference>
<dbReference type="PROSITE" id="PS00108">
    <property type="entry name" value="PROTEIN_KINASE_ST"/>
    <property type="match status" value="1"/>
</dbReference>
<evidence type="ECO:0000256" key="3">
    <source>
        <dbReference type="ARBA" id="ARBA00022679"/>
    </source>
</evidence>
<comment type="catalytic activity">
    <reaction evidence="8">
        <text>L-seryl-[protein] + ATP = O-phospho-L-seryl-[protein] + ADP + H(+)</text>
        <dbReference type="Rhea" id="RHEA:17989"/>
        <dbReference type="Rhea" id="RHEA-COMP:9863"/>
        <dbReference type="Rhea" id="RHEA-COMP:11604"/>
        <dbReference type="ChEBI" id="CHEBI:15378"/>
        <dbReference type="ChEBI" id="CHEBI:29999"/>
        <dbReference type="ChEBI" id="CHEBI:30616"/>
        <dbReference type="ChEBI" id="CHEBI:83421"/>
        <dbReference type="ChEBI" id="CHEBI:456216"/>
        <dbReference type="EC" id="2.7.11.1"/>
    </reaction>
</comment>
<name>A0ABD3LZF4_EUCGL</name>
<dbReference type="PROSITE" id="PS50011">
    <property type="entry name" value="PROTEIN_KINASE_DOM"/>
    <property type="match status" value="1"/>
</dbReference>
<evidence type="ECO:0000256" key="6">
    <source>
        <dbReference type="ARBA" id="ARBA00022840"/>
    </source>
</evidence>
<dbReference type="Pfam" id="PF00069">
    <property type="entry name" value="Pkinase"/>
    <property type="match status" value="1"/>
</dbReference>
<dbReference type="PROSITE" id="PS00107">
    <property type="entry name" value="PROTEIN_KINASE_ATP"/>
    <property type="match status" value="1"/>
</dbReference>
<feature type="domain" description="Protein kinase" evidence="11">
    <location>
        <begin position="97"/>
        <end position="376"/>
    </location>
</feature>
<evidence type="ECO:0000256" key="2">
    <source>
        <dbReference type="ARBA" id="ARBA00022527"/>
    </source>
</evidence>
<evidence type="ECO:0000256" key="4">
    <source>
        <dbReference type="ARBA" id="ARBA00022741"/>
    </source>
</evidence>
<dbReference type="SUPFAM" id="SSF56112">
    <property type="entry name" value="Protein kinase-like (PK-like)"/>
    <property type="match status" value="1"/>
</dbReference>
<comment type="catalytic activity">
    <reaction evidence="7">
        <text>L-threonyl-[protein] + ATP = O-phospho-L-threonyl-[protein] + ADP + H(+)</text>
        <dbReference type="Rhea" id="RHEA:46608"/>
        <dbReference type="Rhea" id="RHEA-COMP:11060"/>
        <dbReference type="Rhea" id="RHEA-COMP:11605"/>
        <dbReference type="ChEBI" id="CHEBI:15378"/>
        <dbReference type="ChEBI" id="CHEBI:30013"/>
        <dbReference type="ChEBI" id="CHEBI:30616"/>
        <dbReference type="ChEBI" id="CHEBI:61977"/>
        <dbReference type="ChEBI" id="CHEBI:456216"/>
        <dbReference type="EC" id="2.7.11.1"/>
    </reaction>
</comment>
<dbReference type="InterPro" id="IPR008271">
    <property type="entry name" value="Ser/Thr_kinase_AS"/>
</dbReference>
<evidence type="ECO:0000256" key="8">
    <source>
        <dbReference type="ARBA" id="ARBA00048679"/>
    </source>
</evidence>
<proteinExistence type="inferred from homology"/>
<dbReference type="FunFam" id="1.10.510.10:FF:001023">
    <property type="entry name" value="Os07g0541700 protein"/>
    <property type="match status" value="1"/>
</dbReference>
<dbReference type="GO" id="GO:0005524">
    <property type="term" value="F:ATP binding"/>
    <property type="evidence" value="ECO:0007669"/>
    <property type="project" value="UniProtKB-UniRule"/>
</dbReference>
<evidence type="ECO:0000256" key="7">
    <source>
        <dbReference type="ARBA" id="ARBA00047899"/>
    </source>
</evidence>
<comment type="caution">
    <text evidence="12">The sequence shown here is derived from an EMBL/GenBank/DDBJ whole genome shotgun (WGS) entry which is preliminary data.</text>
</comment>
<keyword evidence="2 10" id="KW-0723">Serine/threonine-protein kinase</keyword>
<dbReference type="GO" id="GO:0004674">
    <property type="term" value="F:protein serine/threonine kinase activity"/>
    <property type="evidence" value="ECO:0007669"/>
    <property type="project" value="UniProtKB-KW"/>
</dbReference>
<evidence type="ECO:0000259" key="11">
    <source>
        <dbReference type="PROSITE" id="PS50011"/>
    </source>
</evidence>
<reference evidence="12 13" key="1">
    <citation type="submission" date="2024-11" db="EMBL/GenBank/DDBJ databases">
        <title>Chromosome-level genome assembly of Eucalyptus globulus Labill. provides insights into its genome evolution.</title>
        <authorList>
            <person name="Li X."/>
        </authorList>
    </citation>
    <scope>NUCLEOTIDE SEQUENCE [LARGE SCALE GENOMIC DNA]</scope>
    <source>
        <strain evidence="12">CL2024</strain>
        <tissue evidence="12">Fresh tender leaves</tissue>
    </source>
</reference>
<evidence type="ECO:0000256" key="1">
    <source>
        <dbReference type="ARBA" id="ARBA00012513"/>
    </source>
</evidence>
<accession>A0ABD3LZF4</accession>
<dbReference type="Gene3D" id="3.30.200.20">
    <property type="entry name" value="Phosphorylase Kinase, domain 1"/>
    <property type="match status" value="1"/>
</dbReference>
<dbReference type="InterPro" id="IPR000719">
    <property type="entry name" value="Prot_kinase_dom"/>
</dbReference>
<dbReference type="Proteomes" id="UP001634007">
    <property type="component" value="Unassembled WGS sequence"/>
</dbReference>
<evidence type="ECO:0000256" key="5">
    <source>
        <dbReference type="ARBA" id="ARBA00022777"/>
    </source>
</evidence>
<gene>
    <name evidence="12" type="ORF">ACJRO7_002275</name>
</gene>
<evidence type="ECO:0000256" key="10">
    <source>
        <dbReference type="RuleBase" id="RU000304"/>
    </source>
</evidence>
<sequence length="428" mass="47671">MVFKFYSVVLTEDPPNFEPQSPPASRTSKICLPLTPAGCSFIKAVTSRQVTAGASLRLANSASKFGCWRPSESLQCPEEGRLKRFTFRELKVATNNFSETKKVGQGGFSCVYEGVLGDGSRVAIKRLTDRWTFPAEVKLGTMSWHRNLVPVHGFCRSSKHGEYALVYPFMVNGSLDSFLRGQSTEKSPLDWPTRKKIAIGAARGISHLHDLRIIHRDIKPLNILLDEDFEARIGDFGLALFMDEHKEKAVFEGEPNGEDAYFTDGIMGTFGYIDPETVFCSRYSVKSDVYGFGVTLLELISGRSIYKTACLNGDELLLLELARALLKNEQLETIIDTNMPGGYNECEVVRTVRLALLCAQLDPKKRPYMAEAVLFLEGIISLEKRWEKYDQDELEKSVRGGELSGLTNLSTWSVSTSCSGEDESPGPR</sequence>
<protein>
    <recommendedName>
        <fullName evidence="1">non-specific serine/threonine protein kinase</fullName>
        <ecNumber evidence="1">2.7.11.1</ecNumber>
    </recommendedName>
</protein>
<keyword evidence="13" id="KW-1185">Reference proteome</keyword>
<organism evidence="12 13">
    <name type="scientific">Eucalyptus globulus</name>
    <name type="common">Tasmanian blue gum</name>
    <dbReference type="NCBI Taxonomy" id="34317"/>
    <lineage>
        <taxon>Eukaryota</taxon>
        <taxon>Viridiplantae</taxon>
        <taxon>Streptophyta</taxon>
        <taxon>Embryophyta</taxon>
        <taxon>Tracheophyta</taxon>
        <taxon>Spermatophyta</taxon>
        <taxon>Magnoliopsida</taxon>
        <taxon>eudicotyledons</taxon>
        <taxon>Gunneridae</taxon>
        <taxon>Pentapetalae</taxon>
        <taxon>rosids</taxon>
        <taxon>malvids</taxon>
        <taxon>Myrtales</taxon>
        <taxon>Myrtaceae</taxon>
        <taxon>Myrtoideae</taxon>
        <taxon>Eucalypteae</taxon>
        <taxon>Eucalyptus</taxon>
    </lineage>
</organism>
<dbReference type="PANTHER" id="PTHR47989">
    <property type="entry name" value="OS01G0750732 PROTEIN"/>
    <property type="match status" value="1"/>
</dbReference>
<keyword evidence="5" id="KW-0418">Kinase</keyword>
<comment type="similarity">
    <text evidence="10">Belongs to the protein kinase superfamily.</text>
</comment>
<dbReference type="InterPro" id="IPR017441">
    <property type="entry name" value="Protein_kinase_ATP_BS"/>
</dbReference>
<dbReference type="AlphaFoldDB" id="A0ABD3LZF4"/>
<keyword evidence="4 9" id="KW-0547">Nucleotide-binding</keyword>